<dbReference type="EMBL" id="LSRL02000056">
    <property type="protein sequence ID" value="TDG46548.1"/>
    <property type="molecule type" value="Genomic_DNA"/>
</dbReference>
<dbReference type="GO" id="GO:0005737">
    <property type="term" value="C:cytoplasm"/>
    <property type="evidence" value="ECO:0007669"/>
    <property type="project" value="UniProtKB-ARBA"/>
</dbReference>
<evidence type="ECO:0000313" key="3">
    <source>
        <dbReference type="EMBL" id="TDG46548.1"/>
    </source>
</evidence>
<sequence length="212" mass="24191">MPHGHSHDHGRGCSHEATDIDNALEMGIEYSLYTKIDLENTECLNEETDGSGKTVFKPYEKRLDNSKFVQSDGDEELLFNVPFTGNIKLKGIIIRGSNDNTHPNRLKLFKNRPKMTFDDARGKADQEFELTRDCRGEVEYSPKVVTFSSVHHLSLYFPSNYGDDVTRIYYIGFRGEFTEAHFHGVTICNYESRANISDHKEKTFDGVGRAIQ</sequence>
<dbReference type="GO" id="GO:0080090">
    <property type="term" value="P:regulation of primary metabolic process"/>
    <property type="evidence" value="ECO:0007669"/>
    <property type="project" value="UniProtKB-ARBA"/>
</dbReference>
<dbReference type="InterPro" id="IPR010400">
    <property type="entry name" value="PITH_dom"/>
</dbReference>
<dbReference type="AlphaFoldDB" id="A0A484BCU7"/>
<feature type="domain" description="PITH" evidence="2">
    <location>
        <begin position="21"/>
        <end position="193"/>
    </location>
</feature>
<name>A0A484BCU7_DRONA</name>
<dbReference type="PANTHER" id="PTHR12175">
    <property type="entry name" value="AD039 HT014 THIOREDOXIN FAMILY TRP26"/>
    <property type="match status" value="1"/>
</dbReference>
<dbReference type="FunFam" id="2.60.120.470:FF:000002">
    <property type="entry name" value="PITH domain-containing protein 1"/>
    <property type="match status" value="1"/>
</dbReference>
<dbReference type="InterPro" id="IPR008979">
    <property type="entry name" value="Galactose-bd-like_sf"/>
</dbReference>
<dbReference type="InterPro" id="IPR037047">
    <property type="entry name" value="PITH_dom_sf"/>
</dbReference>
<evidence type="ECO:0000259" key="2">
    <source>
        <dbReference type="PROSITE" id="PS51532"/>
    </source>
</evidence>
<comment type="similarity">
    <text evidence="1">Belongs to the PITHD1 family.</text>
</comment>
<comment type="caution">
    <text evidence="3">The sequence shown here is derived from an EMBL/GenBank/DDBJ whole genome shotgun (WGS) entry which is preliminary data.</text>
</comment>
<dbReference type="InterPro" id="IPR045099">
    <property type="entry name" value="PITH1-like"/>
</dbReference>
<dbReference type="Gene3D" id="2.60.120.470">
    <property type="entry name" value="PITH domain"/>
    <property type="match status" value="1"/>
</dbReference>
<evidence type="ECO:0000313" key="4">
    <source>
        <dbReference type="Proteomes" id="UP000295192"/>
    </source>
</evidence>
<dbReference type="OrthoDB" id="2635at2759"/>
<dbReference type="OMA" id="RLVFKPW"/>
<dbReference type="PANTHER" id="PTHR12175:SF1">
    <property type="entry name" value="PITH DOMAIN-CONTAINING PROTEIN 1"/>
    <property type="match status" value="1"/>
</dbReference>
<organism evidence="3 4">
    <name type="scientific">Drosophila navojoa</name>
    <name type="common">Fruit fly</name>
    <dbReference type="NCBI Taxonomy" id="7232"/>
    <lineage>
        <taxon>Eukaryota</taxon>
        <taxon>Metazoa</taxon>
        <taxon>Ecdysozoa</taxon>
        <taxon>Arthropoda</taxon>
        <taxon>Hexapoda</taxon>
        <taxon>Insecta</taxon>
        <taxon>Pterygota</taxon>
        <taxon>Neoptera</taxon>
        <taxon>Endopterygota</taxon>
        <taxon>Diptera</taxon>
        <taxon>Brachycera</taxon>
        <taxon>Muscomorpha</taxon>
        <taxon>Ephydroidea</taxon>
        <taxon>Drosophilidae</taxon>
        <taxon>Drosophila</taxon>
    </lineage>
</organism>
<dbReference type="PROSITE" id="PS51532">
    <property type="entry name" value="PITH"/>
    <property type="match status" value="1"/>
</dbReference>
<dbReference type="Proteomes" id="UP000295192">
    <property type="component" value="Unassembled WGS sequence"/>
</dbReference>
<dbReference type="Pfam" id="PF06201">
    <property type="entry name" value="PITH"/>
    <property type="match status" value="1"/>
</dbReference>
<keyword evidence="4" id="KW-1185">Reference proteome</keyword>
<dbReference type="GO" id="GO:0060255">
    <property type="term" value="P:regulation of macromolecule metabolic process"/>
    <property type="evidence" value="ECO:0007669"/>
    <property type="project" value="UniProtKB-ARBA"/>
</dbReference>
<dbReference type="GO" id="GO:0045654">
    <property type="term" value="P:positive regulation of megakaryocyte differentiation"/>
    <property type="evidence" value="ECO:0007669"/>
    <property type="project" value="UniProtKB-ARBA"/>
</dbReference>
<reference evidence="3 4" key="1">
    <citation type="journal article" date="2019" name="J. Hered.">
        <title>An Improved Genome Assembly for Drosophila navojoa, the Basal Species in the mojavensis Cluster.</title>
        <authorList>
            <person name="Vanderlinde T."/>
            <person name="Dupim E.G."/>
            <person name="Nazario-Yepiz N.O."/>
            <person name="Carvalho A.B."/>
        </authorList>
    </citation>
    <scope>NUCLEOTIDE SEQUENCE [LARGE SCALE GENOMIC DNA]</scope>
    <source>
        <strain evidence="3">Navoj_Jal97</strain>
        <tissue evidence="3">Whole organism</tissue>
    </source>
</reference>
<proteinExistence type="inferred from homology"/>
<evidence type="ECO:0000256" key="1">
    <source>
        <dbReference type="ARBA" id="ARBA00025788"/>
    </source>
</evidence>
<accession>A0A484BCU7</accession>
<protein>
    <recommendedName>
        <fullName evidence="2">PITH domain-containing protein</fullName>
    </recommendedName>
</protein>
<dbReference type="SUPFAM" id="SSF49785">
    <property type="entry name" value="Galactose-binding domain-like"/>
    <property type="match status" value="1"/>
</dbReference>
<gene>
    <name evidence="3" type="ORF">AWZ03_006986</name>
</gene>
<dbReference type="GO" id="GO:0005634">
    <property type="term" value="C:nucleus"/>
    <property type="evidence" value="ECO:0007669"/>
    <property type="project" value="TreeGrafter"/>
</dbReference>